<feature type="compositionally biased region" description="Acidic residues" evidence="1">
    <location>
        <begin position="89"/>
        <end position="109"/>
    </location>
</feature>
<dbReference type="OrthoDB" id="784889at2759"/>
<sequence>MERNRESRRASIAGSNGFNRRRPRTNSHRDSPDEDGGVEFPESIRLRDRVKKDQDRDRERERERDKERERSSRSKRRKPDRLMNNREDGGDDTSEESTDDDDVYEDEENITTTSTITIGGGVRPAAASGFISSPHHHGHHSNHHHSHSQQHNISSNNNISNNHHLQHRKSFPPASSSASKVFKVTPVWKAGDEMIGVSVPRKARSASTKRSHDGVSSSSNNNGGVAGGEQIFRQASTSPARQGLASTSAPSPSAPMSPSSSNVSIRKKLKLGNNNGQKLKPPKVSLKSSSNPEDLEIEIAEVLYGLKTHSQGPTSKKEDSRDVNRSSIDGKSQVSSPISNSTSVNNSVLPPTSSPLSVVAPKRKRPRQVFENPNYGVRSSPSSTDQKPKIETTSPNLEKTSGSAAENGYDMSNLVSSQGVAAQPLEPVLPETVKVGSESKPVAEELRESRDSATKEEVSSPEKKEYPVRLEGNNPEDLTATASFSSPGIKLNLMLSGGENPREPKFEIDLMAPPPQVKSSSDTDAKIDLRADQKTVLSSVDAEMKPVMVSEKEEEKVKGRKDDSSNVGVEDNEGKGRAEEDKRIEIKGRNTDLQIDLEKPERDGNAATVNKLNQQLPTKATKEEPQAEKYGQSMSSLTLPVPMASWPGELPQMGRYMAPLQGIVSMDGSAVTPAPIQPLFSQPRPKRCATHCYIAQNIHYLQQLAKMNPFWPGSASLFGPKPCNLNVVPSADLLGTVRGVNNAPDKRQGLANIPSHNGKEKGSQPSNASDSAQRKQQILLQQALPPVAPNNILGPAFIFPLNQQQAAAAVASARPTTAKPPTTMGSVASSNISNSAAASASAAAGGAPTAMSFNYPNMPPSETPYLAILQNNAYPFPIPPMGGPTNYRGPPSQAMPVFNGSFYSSQMIHPSQIQLQQPPASLAHQMQAHQNASSSSSSQKHLQSQHLRPQGNSAGSGSENLQNFQTQRSQLPQQSQNHHINPPRARHLENELCGEDSSSTADNRGARASMNIYGQNVSVQIHPQNFASMTSSAALTGVATTSGRGNQSEKQQQQSQQQGLKTRVESQPPQTFPMSFGLINGTTTGQVIDIMSMSQNHAIFQSFPEATPQQMMAAAATVQKKNFRTSEDGKSGGGDSSATDDERKGLAGKSEAGVGQSIVFTRPDLADASVSSRISRPATSNNSGAINPNAHIQSHLQQQQLSATLGARNKAPPTSSGNIYSEHLNSSSSTVAKFPNALSGYPQNLVQNSNVSGPAQSPQWRSSVRTSTSQAPSLASSTASSIKNLPQQQSRTQQTQTQISFGGNQKPSAASQVQPPASSSNQGPSSPMMVGSPTTSSISKGPSGSPRNTGASTSSKTGQASSLSTQSAKNSQAVPSQKSPSVLGNSHVISSSNNGTKSQMQQQSQQQQLLKNMQQTQLFFSHQYSQAQSPHTTSMSTTTSGSSGYYTQRRRSQQHQQPIQNPPGALVTSSAAMLSLCQPVTLASTGTNDPAKAIAAATCNVKGSGLPPQGLIPAAQFAAPGFSYVHTVPAAVPVKRVEQKQPAGNDNLHPWQPEKK</sequence>
<feature type="compositionally biased region" description="Low complexity" evidence="1">
    <location>
        <begin position="271"/>
        <end position="290"/>
    </location>
</feature>
<feature type="compositionally biased region" description="Polar residues" evidence="1">
    <location>
        <begin position="1245"/>
        <end position="1286"/>
    </location>
</feature>
<feature type="region of interest" description="Disordered" evidence="1">
    <location>
        <begin position="1167"/>
        <end position="1223"/>
    </location>
</feature>
<evidence type="ECO:0000313" key="3">
    <source>
        <dbReference type="Proteomes" id="UP000594638"/>
    </source>
</evidence>
<feature type="region of interest" description="Disordered" evidence="1">
    <location>
        <begin position="1245"/>
        <end position="1411"/>
    </location>
</feature>
<feature type="compositionally biased region" description="Polar residues" evidence="1">
    <location>
        <begin position="377"/>
        <end position="404"/>
    </location>
</feature>
<feature type="compositionally biased region" description="Low complexity" evidence="1">
    <location>
        <begin position="245"/>
        <end position="261"/>
    </location>
</feature>
<feature type="compositionally biased region" description="Low complexity" evidence="1">
    <location>
        <begin position="923"/>
        <end position="946"/>
    </location>
</feature>
<feature type="compositionally biased region" description="Polar residues" evidence="1">
    <location>
        <begin position="1332"/>
        <end position="1395"/>
    </location>
</feature>
<feature type="region of interest" description="Disordered" evidence="1">
    <location>
        <begin position="199"/>
        <end position="292"/>
    </location>
</feature>
<feature type="compositionally biased region" description="Polar residues" evidence="1">
    <location>
        <begin position="950"/>
        <end position="960"/>
    </location>
</feature>
<name>A0A8S0QHN6_OLEEU</name>
<feature type="compositionally biased region" description="Low complexity" evidence="1">
    <location>
        <begin position="1305"/>
        <end position="1320"/>
    </location>
</feature>
<feature type="compositionally biased region" description="Basic and acidic residues" evidence="1">
    <location>
        <begin position="42"/>
        <end position="72"/>
    </location>
</feature>
<feature type="region of interest" description="Disordered" evidence="1">
    <location>
        <begin position="538"/>
        <end position="632"/>
    </location>
</feature>
<reference evidence="2 3" key="1">
    <citation type="submission" date="2019-12" db="EMBL/GenBank/DDBJ databases">
        <authorList>
            <person name="Alioto T."/>
            <person name="Alioto T."/>
            <person name="Gomez Garrido J."/>
        </authorList>
    </citation>
    <scope>NUCLEOTIDE SEQUENCE [LARGE SCALE GENOMIC DNA]</scope>
</reference>
<feature type="compositionally biased region" description="Basic and acidic residues" evidence="1">
    <location>
        <begin position="441"/>
        <end position="468"/>
    </location>
</feature>
<feature type="compositionally biased region" description="Low complexity" evidence="1">
    <location>
        <begin position="1190"/>
        <end position="1203"/>
    </location>
</feature>
<feature type="region of interest" description="Disordered" evidence="1">
    <location>
        <begin position="308"/>
        <end position="412"/>
    </location>
</feature>
<evidence type="ECO:0008006" key="4">
    <source>
        <dbReference type="Google" id="ProtNLM"/>
    </source>
</evidence>
<dbReference type="PANTHER" id="PTHR34798:SF2">
    <property type="entry name" value="PROTEIN TIME FOR COFFEE"/>
    <property type="match status" value="1"/>
</dbReference>
<evidence type="ECO:0000256" key="1">
    <source>
        <dbReference type="SAM" id="MobiDB-lite"/>
    </source>
</evidence>
<proteinExistence type="predicted"/>
<organism evidence="2 3">
    <name type="scientific">Olea europaea subsp. europaea</name>
    <dbReference type="NCBI Taxonomy" id="158383"/>
    <lineage>
        <taxon>Eukaryota</taxon>
        <taxon>Viridiplantae</taxon>
        <taxon>Streptophyta</taxon>
        <taxon>Embryophyta</taxon>
        <taxon>Tracheophyta</taxon>
        <taxon>Spermatophyta</taxon>
        <taxon>Magnoliopsida</taxon>
        <taxon>eudicotyledons</taxon>
        <taxon>Gunneridae</taxon>
        <taxon>Pentapetalae</taxon>
        <taxon>asterids</taxon>
        <taxon>lamiids</taxon>
        <taxon>Lamiales</taxon>
        <taxon>Oleaceae</taxon>
        <taxon>Oleeae</taxon>
        <taxon>Olea</taxon>
    </lineage>
</organism>
<feature type="region of interest" description="Disordered" evidence="1">
    <location>
        <begin position="1112"/>
        <end position="1151"/>
    </location>
</feature>
<dbReference type="Gramene" id="OE9A089975T3">
    <property type="protein sequence ID" value="OE9A089975C3"/>
    <property type="gene ID" value="OE9A089975"/>
</dbReference>
<keyword evidence="3" id="KW-1185">Reference proteome</keyword>
<feature type="compositionally biased region" description="Polar residues" evidence="1">
    <location>
        <begin position="1169"/>
        <end position="1186"/>
    </location>
</feature>
<feature type="compositionally biased region" description="Low complexity" evidence="1">
    <location>
        <begin position="214"/>
        <end position="223"/>
    </location>
</feature>
<dbReference type="InterPro" id="IPR039317">
    <property type="entry name" value="TIC"/>
</dbReference>
<feature type="compositionally biased region" description="Polar residues" evidence="1">
    <location>
        <begin position="763"/>
        <end position="775"/>
    </location>
</feature>
<dbReference type="PANTHER" id="PTHR34798">
    <property type="entry name" value="PROTEIN TIME FOR COFFEE"/>
    <property type="match status" value="1"/>
</dbReference>
<feature type="region of interest" description="Disordered" evidence="1">
    <location>
        <begin position="1537"/>
        <end position="1556"/>
    </location>
</feature>
<comment type="caution">
    <text evidence="2">The sequence shown here is derived from an EMBL/GenBank/DDBJ whole genome shotgun (WGS) entry which is preliminary data.</text>
</comment>
<feature type="region of interest" description="Disordered" evidence="1">
    <location>
        <begin position="1039"/>
        <end position="1074"/>
    </location>
</feature>
<feature type="compositionally biased region" description="Low complexity" evidence="1">
    <location>
        <begin position="149"/>
        <end position="163"/>
    </location>
</feature>
<feature type="compositionally biased region" description="Low complexity" evidence="1">
    <location>
        <begin position="1432"/>
        <end position="1447"/>
    </location>
</feature>
<feature type="compositionally biased region" description="Low complexity" evidence="1">
    <location>
        <begin position="1287"/>
        <end position="1298"/>
    </location>
</feature>
<feature type="region of interest" description="Disordered" evidence="1">
    <location>
        <begin position="739"/>
        <end position="775"/>
    </location>
</feature>
<feature type="compositionally biased region" description="Low complexity" evidence="1">
    <location>
        <begin position="1396"/>
        <end position="1411"/>
    </location>
</feature>
<dbReference type="GO" id="GO:0005634">
    <property type="term" value="C:nucleus"/>
    <property type="evidence" value="ECO:0007669"/>
    <property type="project" value="TreeGrafter"/>
</dbReference>
<feature type="region of interest" description="Disordered" evidence="1">
    <location>
        <begin position="431"/>
        <end position="525"/>
    </location>
</feature>
<feature type="compositionally biased region" description="Basic and acidic residues" evidence="1">
    <location>
        <begin position="572"/>
        <end position="604"/>
    </location>
</feature>
<feature type="compositionally biased region" description="Polar residues" evidence="1">
    <location>
        <begin position="607"/>
        <end position="618"/>
    </location>
</feature>
<feature type="region of interest" description="Disordered" evidence="1">
    <location>
        <begin position="1"/>
        <end position="179"/>
    </location>
</feature>
<feature type="compositionally biased region" description="Basic and acidic residues" evidence="1">
    <location>
        <begin position="315"/>
        <end position="324"/>
    </location>
</feature>
<dbReference type="GO" id="GO:0042752">
    <property type="term" value="P:regulation of circadian rhythm"/>
    <property type="evidence" value="ECO:0007669"/>
    <property type="project" value="InterPro"/>
</dbReference>
<dbReference type="EMBL" id="CACTIH010001880">
    <property type="protein sequence ID" value="CAA2967310.1"/>
    <property type="molecule type" value="Genomic_DNA"/>
</dbReference>
<gene>
    <name evidence="2" type="ORF">OLEA9_A089975</name>
</gene>
<protein>
    <recommendedName>
        <fullName evidence="4">Protein TIME FOR COFFEE</fullName>
    </recommendedName>
</protein>
<feature type="compositionally biased region" description="Low complexity" evidence="1">
    <location>
        <begin position="343"/>
        <end position="360"/>
    </location>
</feature>
<feature type="compositionally biased region" description="Basic and acidic residues" evidence="1">
    <location>
        <begin position="550"/>
        <end position="564"/>
    </location>
</feature>
<accession>A0A8S0QHN6</accession>
<feature type="region of interest" description="Disordered" evidence="1">
    <location>
        <begin position="1423"/>
        <end position="1465"/>
    </location>
</feature>
<feature type="compositionally biased region" description="Polar residues" evidence="1">
    <location>
        <begin position="1212"/>
        <end position="1223"/>
    </location>
</feature>
<feature type="compositionally biased region" description="Basic residues" evidence="1">
    <location>
        <begin position="134"/>
        <end position="148"/>
    </location>
</feature>
<evidence type="ECO:0000313" key="2">
    <source>
        <dbReference type="EMBL" id="CAA2967310.1"/>
    </source>
</evidence>
<feature type="compositionally biased region" description="Low complexity" evidence="1">
    <location>
        <begin position="1048"/>
        <end position="1058"/>
    </location>
</feature>
<dbReference type="Proteomes" id="UP000594638">
    <property type="component" value="Unassembled WGS sequence"/>
</dbReference>
<feature type="region of interest" description="Disordered" evidence="1">
    <location>
        <begin position="912"/>
        <end position="960"/>
    </location>
</feature>
<feature type="compositionally biased region" description="Polar residues" evidence="1">
    <location>
        <begin position="325"/>
        <end position="342"/>
    </location>
</feature>